<proteinExistence type="predicted"/>
<keyword evidence="2" id="KW-0081">Bacteriolytic enzyme</keyword>
<keyword evidence="6" id="KW-1185">Reference proteome</keyword>
<dbReference type="InterPro" id="IPR033907">
    <property type="entry name" value="Endolysin_autolysin"/>
</dbReference>
<dbReference type="GO" id="GO:0016998">
    <property type="term" value="P:cell wall macromolecule catabolic process"/>
    <property type="evidence" value="ECO:0007669"/>
    <property type="project" value="InterPro"/>
</dbReference>
<dbReference type="InterPro" id="IPR002196">
    <property type="entry name" value="Glyco_hydro_24"/>
</dbReference>
<evidence type="ECO:0000313" key="5">
    <source>
        <dbReference type="EMBL" id="CAD7620139.1"/>
    </source>
</evidence>
<dbReference type="EMBL" id="CAJPIZ010000141">
    <property type="protein sequence ID" value="CAG2100569.1"/>
    <property type="molecule type" value="Genomic_DNA"/>
</dbReference>
<accession>A0A7R9KDF5</accession>
<evidence type="ECO:0000256" key="3">
    <source>
        <dbReference type="ARBA" id="ARBA00023200"/>
    </source>
</evidence>
<keyword evidence="3" id="KW-1035">Host cytoplasm</keyword>
<organism evidence="5">
    <name type="scientific">Medioppia subpectinata</name>
    <dbReference type="NCBI Taxonomy" id="1979941"/>
    <lineage>
        <taxon>Eukaryota</taxon>
        <taxon>Metazoa</taxon>
        <taxon>Ecdysozoa</taxon>
        <taxon>Arthropoda</taxon>
        <taxon>Chelicerata</taxon>
        <taxon>Arachnida</taxon>
        <taxon>Acari</taxon>
        <taxon>Acariformes</taxon>
        <taxon>Sarcoptiformes</taxon>
        <taxon>Oribatida</taxon>
        <taxon>Brachypylina</taxon>
        <taxon>Oppioidea</taxon>
        <taxon>Oppiidae</taxon>
        <taxon>Medioppia</taxon>
    </lineage>
</organism>
<dbReference type="SUPFAM" id="SSF53955">
    <property type="entry name" value="Lysozyme-like"/>
    <property type="match status" value="1"/>
</dbReference>
<dbReference type="Gene3D" id="1.10.530.40">
    <property type="match status" value="1"/>
</dbReference>
<dbReference type="CDD" id="cd00737">
    <property type="entry name" value="lyz_endolysin_autolysin"/>
    <property type="match status" value="1"/>
</dbReference>
<evidence type="ECO:0000256" key="2">
    <source>
        <dbReference type="ARBA" id="ARBA00022638"/>
    </source>
</evidence>
<evidence type="ECO:0000256" key="4">
    <source>
        <dbReference type="SAM" id="SignalP"/>
    </source>
</evidence>
<evidence type="ECO:0000313" key="6">
    <source>
        <dbReference type="Proteomes" id="UP000759131"/>
    </source>
</evidence>
<dbReference type="EMBL" id="OC854716">
    <property type="protein sequence ID" value="CAD7620139.1"/>
    <property type="molecule type" value="Genomic_DNA"/>
</dbReference>
<feature type="chain" id="PRO_5035591508" description="Lysozyme" evidence="4">
    <location>
        <begin position="18"/>
        <end position="163"/>
    </location>
</feature>
<dbReference type="AlphaFoldDB" id="A0A7R9KDF5"/>
<dbReference type="InterPro" id="IPR023346">
    <property type="entry name" value="Lysozyme-like_dom_sf"/>
</dbReference>
<dbReference type="PANTHER" id="PTHR38107:SF3">
    <property type="entry name" value="LYSOZYME RRRD-RELATED"/>
    <property type="match status" value="1"/>
</dbReference>
<dbReference type="GO" id="GO:0042742">
    <property type="term" value="P:defense response to bacterium"/>
    <property type="evidence" value="ECO:0007669"/>
    <property type="project" value="UniProtKB-KW"/>
</dbReference>
<gene>
    <name evidence="5" type="ORF">OSB1V03_LOCUS635</name>
</gene>
<evidence type="ECO:0008006" key="7">
    <source>
        <dbReference type="Google" id="ProtNLM"/>
    </source>
</evidence>
<dbReference type="OrthoDB" id="6338733at2759"/>
<dbReference type="PANTHER" id="PTHR38107">
    <property type="match status" value="1"/>
</dbReference>
<dbReference type="Pfam" id="PF00959">
    <property type="entry name" value="Phage_lysozyme"/>
    <property type="match status" value="1"/>
</dbReference>
<keyword evidence="1" id="KW-0929">Antimicrobial</keyword>
<sequence>MTIKLIMLFALVAYVSAGRKTGSAGLDLIKFSEGWRPDFYYDQIGQKTIGYGHCCKWHNNCNDIKPPLSMAQGEELLKKDLVEYENCVNKVAPGLNQNQFDACVDFTFNMGCGTFQASDVLKGIKVQNWSAAANSFAKYNKAGGRVIEGLTVRRENERKLFLK</sequence>
<feature type="signal peptide" evidence="4">
    <location>
        <begin position="1"/>
        <end position="17"/>
    </location>
</feature>
<reference evidence="5" key="1">
    <citation type="submission" date="2020-11" db="EMBL/GenBank/DDBJ databases">
        <authorList>
            <person name="Tran Van P."/>
        </authorList>
    </citation>
    <scope>NUCLEOTIDE SEQUENCE</scope>
</reference>
<dbReference type="InterPro" id="IPR023347">
    <property type="entry name" value="Lysozyme_dom_sf"/>
</dbReference>
<name>A0A7R9KDF5_9ACAR</name>
<dbReference type="InterPro" id="IPR051018">
    <property type="entry name" value="Bacteriophage_GH24"/>
</dbReference>
<keyword evidence="4" id="KW-0732">Signal</keyword>
<evidence type="ECO:0000256" key="1">
    <source>
        <dbReference type="ARBA" id="ARBA00022529"/>
    </source>
</evidence>
<dbReference type="GO" id="GO:0003796">
    <property type="term" value="F:lysozyme activity"/>
    <property type="evidence" value="ECO:0007669"/>
    <property type="project" value="InterPro"/>
</dbReference>
<dbReference type="GO" id="GO:0009253">
    <property type="term" value="P:peptidoglycan catabolic process"/>
    <property type="evidence" value="ECO:0007669"/>
    <property type="project" value="InterPro"/>
</dbReference>
<dbReference type="GO" id="GO:0031640">
    <property type="term" value="P:killing of cells of another organism"/>
    <property type="evidence" value="ECO:0007669"/>
    <property type="project" value="UniProtKB-KW"/>
</dbReference>
<protein>
    <recommendedName>
        <fullName evidence="7">Lysozyme</fullName>
    </recommendedName>
</protein>
<dbReference type="Proteomes" id="UP000759131">
    <property type="component" value="Unassembled WGS sequence"/>
</dbReference>